<dbReference type="PROSITE" id="PS51257">
    <property type="entry name" value="PROKAR_LIPOPROTEIN"/>
    <property type="match status" value="1"/>
</dbReference>
<evidence type="ECO:0000256" key="4">
    <source>
        <dbReference type="ARBA" id="ARBA00023033"/>
    </source>
</evidence>
<name>A0A9P7Q4V2_9HYPO</name>
<reference evidence="6 7" key="1">
    <citation type="journal article" date="2020" name="bioRxiv">
        <title>Whole genome comparisons of ergot fungi reveals the divergence and evolution of species within the genus Claviceps are the result of varying mechanisms driving genome evolution and host range expansion.</title>
        <authorList>
            <person name="Wyka S.A."/>
            <person name="Mondo S.J."/>
            <person name="Liu M."/>
            <person name="Dettman J."/>
            <person name="Nalam V."/>
            <person name="Broders K.D."/>
        </authorList>
    </citation>
    <scope>NUCLEOTIDE SEQUENCE [LARGE SCALE GENOMIC DNA]</scope>
    <source>
        <strain evidence="6 7">LM576</strain>
    </source>
</reference>
<dbReference type="Gene3D" id="3.50.50.60">
    <property type="entry name" value="FAD/NAD(P)-binding domain"/>
    <property type="match status" value="1"/>
</dbReference>
<evidence type="ECO:0000313" key="7">
    <source>
        <dbReference type="Proteomes" id="UP000732380"/>
    </source>
</evidence>
<dbReference type="Proteomes" id="UP000732380">
    <property type="component" value="Unassembled WGS sequence"/>
</dbReference>
<comment type="caution">
    <text evidence="6">The sequence shown here is derived from an EMBL/GenBank/DDBJ whole genome shotgun (WGS) entry which is preliminary data.</text>
</comment>
<accession>A0A9P7Q4V2</accession>
<evidence type="ECO:0000259" key="5">
    <source>
        <dbReference type="Pfam" id="PF01494"/>
    </source>
</evidence>
<sequence length="425" mass="46668">MHCFQPRIAIIGGGPGGLTLGCLLNKAGVRATVFERRPEPNDEDYDEPSGMLDLHGESGIKAIKQCSLFDDFLALTGECSEENKIYDCHGHLLYHDTGACNAADTRPEISRHALTKLLHSNMPSEMIKWGHKAVEVESSTTEDGCSEIVVDFGIHGKQAFDFVVGADGAWSKVRKYLTPIPPTYIGLHFITLDMPSVTTDHPDLADFLGQGSMTSLAFRNGIFSQRGPRGSARFYLVVSTADENFAKTSGLGDKTVSEAAPTLVEDVSLFGNWSQSWKEIIKIACNAGKSGNKLDIKPIYMLPITHTWETKPGVSLVGDAAHLMTPFAGEGVNLAMWDSLDLSDVIVKLVKSRNTNARDFQRNMTPLLEVYEKNVACRAQEKMEEAAKHQHAMFATEDAAVEWAAMFRDMAGDRMYINAGSCRRT</sequence>
<organism evidence="6 7">
    <name type="scientific">Claviceps humidiphila</name>
    <dbReference type="NCBI Taxonomy" id="1294629"/>
    <lineage>
        <taxon>Eukaryota</taxon>
        <taxon>Fungi</taxon>
        <taxon>Dikarya</taxon>
        <taxon>Ascomycota</taxon>
        <taxon>Pezizomycotina</taxon>
        <taxon>Sordariomycetes</taxon>
        <taxon>Hypocreomycetidae</taxon>
        <taxon>Hypocreales</taxon>
        <taxon>Clavicipitaceae</taxon>
        <taxon>Claviceps</taxon>
    </lineage>
</organism>
<keyword evidence="1" id="KW-0285">Flavoprotein</keyword>
<dbReference type="SUPFAM" id="SSF51905">
    <property type="entry name" value="FAD/NAD(P)-binding domain"/>
    <property type="match status" value="1"/>
</dbReference>
<evidence type="ECO:0000256" key="1">
    <source>
        <dbReference type="ARBA" id="ARBA00022630"/>
    </source>
</evidence>
<dbReference type="GO" id="GO:0004497">
    <property type="term" value="F:monooxygenase activity"/>
    <property type="evidence" value="ECO:0007669"/>
    <property type="project" value="UniProtKB-KW"/>
</dbReference>
<proteinExistence type="predicted"/>
<dbReference type="Pfam" id="PF01494">
    <property type="entry name" value="FAD_binding_3"/>
    <property type="match status" value="2"/>
</dbReference>
<dbReference type="GO" id="GO:0071949">
    <property type="term" value="F:FAD binding"/>
    <property type="evidence" value="ECO:0007669"/>
    <property type="project" value="InterPro"/>
</dbReference>
<keyword evidence="7" id="KW-1185">Reference proteome</keyword>
<dbReference type="PANTHER" id="PTHR46972:SF1">
    <property type="entry name" value="FAD DEPENDENT OXIDOREDUCTASE DOMAIN-CONTAINING PROTEIN"/>
    <property type="match status" value="1"/>
</dbReference>
<dbReference type="InterPro" id="IPR036188">
    <property type="entry name" value="FAD/NAD-bd_sf"/>
</dbReference>
<protein>
    <recommendedName>
        <fullName evidence="5">FAD-binding domain-containing protein</fullName>
    </recommendedName>
</protein>
<keyword evidence="4" id="KW-0503">Monooxygenase</keyword>
<feature type="domain" description="FAD-binding" evidence="5">
    <location>
        <begin position="8"/>
        <end position="267"/>
    </location>
</feature>
<keyword evidence="3" id="KW-0560">Oxidoreductase</keyword>
<dbReference type="PANTHER" id="PTHR46972">
    <property type="entry name" value="MONOOXYGENASE ASQM-RELATED"/>
    <property type="match status" value="1"/>
</dbReference>
<evidence type="ECO:0000256" key="2">
    <source>
        <dbReference type="ARBA" id="ARBA00022827"/>
    </source>
</evidence>
<dbReference type="AlphaFoldDB" id="A0A9P7Q4V2"/>
<gene>
    <name evidence="6" type="ORF">E4U13_000490</name>
</gene>
<dbReference type="InterPro" id="IPR002938">
    <property type="entry name" value="FAD-bd"/>
</dbReference>
<keyword evidence="2" id="KW-0274">FAD</keyword>
<dbReference type="PRINTS" id="PR00420">
    <property type="entry name" value="RNGMNOXGNASE"/>
</dbReference>
<feature type="domain" description="FAD-binding" evidence="5">
    <location>
        <begin position="313"/>
        <end position="351"/>
    </location>
</feature>
<dbReference type="EMBL" id="SRQM01000112">
    <property type="protein sequence ID" value="KAG6118152.1"/>
    <property type="molecule type" value="Genomic_DNA"/>
</dbReference>
<evidence type="ECO:0000313" key="6">
    <source>
        <dbReference type="EMBL" id="KAG6118152.1"/>
    </source>
</evidence>
<evidence type="ECO:0000256" key="3">
    <source>
        <dbReference type="ARBA" id="ARBA00023002"/>
    </source>
</evidence>